<evidence type="ECO:0008006" key="3">
    <source>
        <dbReference type="Google" id="ProtNLM"/>
    </source>
</evidence>
<protein>
    <recommendedName>
        <fullName evidence="3">SprT-like domain-containing protein</fullName>
    </recommendedName>
</protein>
<reference evidence="1 2" key="1">
    <citation type="journal article" date="2016" name="Nat. Commun.">
        <title>Thousands of microbial genomes shed light on interconnected biogeochemical processes in an aquifer system.</title>
        <authorList>
            <person name="Anantharaman K."/>
            <person name="Brown C.T."/>
            <person name="Hug L.A."/>
            <person name="Sharon I."/>
            <person name="Castelle C.J."/>
            <person name="Probst A.J."/>
            <person name="Thomas B.C."/>
            <person name="Singh A."/>
            <person name="Wilkins M.J."/>
            <person name="Karaoz U."/>
            <person name="Brodie E.L."/>
            <person name="Williams K.H."/>
            <person name="Hubbard S.S."/>
            <person name="Banfield J.F."/>
        </authorList>
    </citation>
    <scope>NUCLEOTIDE SEQUENCE [LARGE SCALE GENOMIC DNA]</scope>
</reference>
<proteinExistence type="predicted"/>
<dbReference type="EMBL" id="MEZV01000009">
    <property type="protein sequence ID" value="OGD67815.1"/>
    <property type="molecule type" value="Genomic_DNA"/>
</dbReference>
<accession>A0A1F5EKA6</accession>
<sequence>MEMELRDNKWLRERLKYLYQRYFSDVPIINRITIKFGRSVRTRLGSIKPGRKLGTQHSIITMNGYFQDPNIPEFVVDGVIAHEFMHYAHGFASPHEQAFKHPHKGGLVNWDLKERGLEDILKLEKKWLKANWRNYILNHL</sequence>
<evidence type="ECO:0000313" key="1">
    <source>
        <dbReference type="EMBL" id="OGD67815.1"/>
    </source>
</evidence>
<organism evidence="1 2">
    <name type="scientific">Candidatus Berkelbacteria bacterium RIFCSPHIGHO2_12_FULL_36_9</name>
    <dbReference type="NCBI Taxonomy" id="1797469"/>
    <lineage>
        <taxon>Bacteria</taxon>
        <taxon>Candidatus Berkelbacteria</taxon>
    </lineage>
</organism>
<comment type="caution">
    <text evidence="1">The sequence shown here is derived from an EMBL/GenBank/DDBJ whole genome shotgun (WGS) entry which is preliminary data.</text>
</comment>
<name>A0A1F5EKA6_9BACT</name>
<gene>
    <name evidence="1" type="ORF">A3F08_01470</name>
</gene>
<dbReference type="Proteomes" id="UP000176451">
    <property type="component" value="Unassembled WGS sequence"/>
</dbReference>
<dbReference type="STRING" id="1797469.A3F08_01470"/>
<dbReference type="AlphaFoldDB" id="A0A1F5EKA6"/>
<evidence type="ECO:0000313" key="2">
    <source>
        <dbReference type="Proteomes" id="UP000176451"/>
    </source>
</evidence>